<evidence type="ECO:0000313" key="3">
    <source>
        <dbReference type="EMBL" id="KAF1915543.1"/>
    </source>
</evidence>
<dbReference type="SUPFAM" id="SSF51735">
    <property type="entry name" value="NAD(P)-binding Rossmann-fold domains"/>
    <property type="match status" value="1"/>
</dbReference>
<dbReference type="PANTHER" id="PTHR43115:SF4">
    <property type="entry name" value="DEHYDROGENASE_REDUCTASE SDR FAMILY MEMBER 11"/>
    <property type="match status" value="1"/>
</dbReference>
<dbReference type="OrthoDB" id="1933717at2759"/>
<keyword evidence="4" id="KW-1185">Reference proteome</keyword>
<name>A0A6A5QJB8_AMPQU</name>
<evidence type="ECO:0000256" key="2">
    <source>
        <dbReference type="ARBA" id="ARBA00023002"/>
    </source>
</evidence>
<dbReference type="Proteomes" id="UP000800096">
    <property type="component" value="Unassembled WGS sequence"/>
</dbReference>
<dbReference type="EMBL" id="ML979136">
    <property type="protein sequence ID" value="KAF1915543.1"/>
    <property type="molecule type" value="Genomic_DNA"/>
</dbReference>
<comment type="similarity">
    <text evidence="1">Belongs to the short-chain dehydrogenases/reductases (SDR) family.</text>
</comment>
<accession>A0A6A5QJB8</accession>
<organism evidence="3 4">
    <name type="scientific">Ampelomyces quisqualis</name>
    <name type="common">Powdery mildew agent</name>
    <dbReference type="NCBI Taxonomy" id="50730"/>
    <lineage>
        <taxon>Eukaryota</taxon>
        <taxon>Fungi</taxon>
        <taxon>Dikarya</taxon>
        <taxon>Ascomycota</taxon>
        <taxon>Pezizomycotina</taxon>
        <taxon>Dothideomycetes</taxon>
        <taxon>Pleosporomycetidae</taxon>
        <taxon>Pleosporales</taxon>
        <taxon>Pleosporineae</taxon>
        <taxon>Phaeosphaeriaceae</taxon>
        <taxon>Ampelomyces</taxon>
    </lineage>
</organism>
<gene>
    <name evidence="3" type="ORF">BDU57DRAFT_557654</name>
</gene>
<dbReference type="PRINTS" id="PR00081">
    <property type="entry name" value="GDHRDH"/>
</dbReference>
<evidence type="ECO:0008006" key="5">
    <source>
        <dbReference type="Google" id="ProtNLM"/>
    </source>
</evidence>
<dbReference type="InterPro" id="IPR036291">
    <property type="entry name" value="NAD(P)-bd_dom_sf"/>
</dbReference>
<dbReference type="GO" id="GO:0016491">
    <property type="term" value="F:oxidoreductase activity"/>
    <property type="evidence" value="ECO:0007669"/>
    <property type="project" value="UniProtKB-KW"/>
</dbReference>
<dbReference type="InterPro" id="IPR002347">
    <property type="entry name" value="SDR_fam"/>
</dbReference>
<dbReference type="PANTHER" id="PTHR43115">
    <property type="entry name" value="DEHYDROGENASE/REDUCTASE SDR FAMILY MEMBER 11"/>
    <property type="match status" value="1"/>
</dbReference>
<dbReference type="Pfam" id="PF00106">
    <property type="entry name" value="adh_short"/>
    <property type="match status" value="1"/>
</dbReference>
<proteinExistence type="inferred from homology"/>
<keyword evidence="2" id="KW-0560">Oxidoreductase</keyword>
<sequence>MSQRSKDTLLASAFTKTQHIKASAIIDPQYIKLPAALSFLVIGASRGIGAGIAYAYAKSGVANLTLAARGLSSKKLGAVDQIAREWASSMKTTVLEVDITSPSSVAELAKCVRERYGKLDIVVFNSDYSGPVVLKVDDGDPQDFQDVFNVDFVGKYNRSGSVKTFIVVNSFAALITSGHIANLAYCISKFAQARFFEFLSEQYSAEGVLAVAVHPGAVQTEMANKTTPESFRPYLTDDVRLCGAFCVWLSQEKRMWLNCRLLGAKWDIDELLEKKHSIEEQDLLKFGYRIDTNLIIQ</sequence>
<dbReference type="Gene3D" id="3.40.50.720">
    <property type="entry name" value="NAD(P)-binding Rossmann-like Domain"/>
    <property type="match status" value="1"/>
</dbReference>
<dbReference type="AlphaFoldDB" id="A0A6A5QJB8"/>
<dbReference type="CDD" id="cd05233">
    <property type="entry name" value="SDR_c"/>
    <property type="match status" value="1"/>
</dbReference>
<evidence type="ECO:0000313" key="4">
    <source>
        <dbReference type="Proteomes" id="UP000800096"/>
    </source>
</evidence>
<protein>
    <recommendedName>
        <fullName evidence="5">NAD(P)-binding protein</fullName>
    </recommendedName>
</protein>
<evidence type="ECO:0000256" key="1">
    <source>
        <dbReference type="ARBA" id="ARBA00006484"/>
    </source>
</evidence>
<reference evidence="3" key="1">
    <citation type="journal article" date="2020" name="Stud. Mycol.">
        <title>101 Dothideomycetes genomes: a test case for predicting lifestyles and emergence of pathogens.</title>
        <authorList>
            <person name="Haridas S."/>
            <person name="Albert R."/>
            <person name="Binder M."/>
            <person name="Bloem J."/>
            <person name="Labutti K."/>
            <person name="Salamov A."/>
            <person name="Andreopoulos B."/>
            <person name="Baker S."/>
            <person name="Barry K."/>
            <person name="Bills G."/>
            <person name="Bluhm B."/>
            <person name="Cannon C."/>
            <person name="Castanera R."/>
            <person name="Culley D."/>
            <person name="Daum C."/>
            <person name="Ezra D."/>
            <person name="Gonzalez J."/>
            <person name="Henrissat B."/>
            <person name="Kuo A."/>
            <person name="Liang C."/>
            <person name="Lipzen A."/>
            <person name="Lutzoni F."/>
            <person name="Magnuson J."/>
            <person name="Mondo S."/>
            <person name="Nolan M."/>
            <person name="Ohm R."/>
            <person name="Pangilinan J."/>
            <person name="Park H.-J."/>
            <person name="Ramirez L."/>
            <person name="Alfaro M."/>
            <person name="Sun H."/>
            <person name="Tritt A."/>
            <person name="Yoshinaga Y."/>
            <person name="Zwiers L.-H."/>
            <person name="Turgeon B."/>
            <person name="Goodwin S."/>
            <person name="Spatafora J."/>
            <person name="Crous P."/>
            <person name="Grigoriev I."/>
        </authorList>
    </citation>
    <scope>NUCLEOTIDE SEQUENCE</scope>
    <source>
        <strain evidence="3">HMLAC05119</strain>
    </source>
</reference>